<dbReference type="Pfam" id="PF04299">
    <property type="entry name" value="FMN_bind_2"/>
    <property type="match status" value="1"/>
</dbReference>
<evidence type="ECO:0000313" key="2">
    <source>
        <dbReference type="Proteomes" id="UP000032668"/>
    </source>
</evidence>
<reference evidence="1 2" key="1">
    <citation type="submission" date="2012-11" db="EMBL/GenBank/DDBJ databases">
        <title>Whole genome sequence of Acidocella aminolytica 101 = DSM 11237.</title>
        <authorList>
            <person name="Azuma Y."/>
            <person name="Higashiura N."/>
            <person name="Hirakawa H."/>
            <person name="Matsushita K."/>
        </authorList>
    </citation>
    <scope>NUCLEOTIDE SEQUENCE [LARGE SCALE GENOMIC DNA]</scope>
    <source>
        <strain evidence="2">101 / DSM 11237</strain>
    </source>
</reference>
<keyword evidence="2" id="KW-1185">Reference proteome</keyword>
<dbReference type="PANTHER" id="PTHR35802:SF1">
    <property type="entry name" value="PROTEASE SYNTHASE AND SPORULATION PROTEIN PAI 2"/>
    <property type="match status" value="1"/>
</dbReference>
<proteinExistence type="predicted"/>
<dbReference type="EMBL" id="BANC01000009">
    <property type="protein sequence ID" value="GAN78814.1"/>
    <property type="molecule type" value="Genomic_DNA"/>
</dbReference>
<name>A0A0D6PD64_9PROT</name>
<organism evidence="1 2">
    <name type="scientific">Acidocella aminolytica 101 = DSM 11237</name>
    <dbReference type="NCBI Taxonomy" id="1120923"/>
    <lineage>
        <taxon>Bacteria</taxon>
        <taxon>Pseudomonadati</taxon>
        <taxon>Pseudomonadota</taxon>
        <taxon>Alphaproteobacteria</taxon>
        <taxon>Acetobacterales</taxon>
        <taxon>Acidocellaceae</taxon>
        <taxon>Acidocella</taxon>
    </lineage>
</organism>
<dbReference type="InterPro" id="IPR007396">
    <property type="entry name" value="TR_PAI2-type"/>
</dbReference>
<dbReference type="RefSeq" id="WP_048877306.1">
    <property type="nucleotide sequence ID" value="NZ_BANC01000009.1"/>
</dbReference>
<dbReference type="InterPro" id="IPR012349">
    <property type="entry name" value="Split_barrel_FMN-bd"/>
</dbReference>
<dbReference type="AlphaFoldDB" id="A0A0D6PD64"/>
<dbReference type="STRING" id="1120923.SAMN02746095_01423"/>
<accession>A0A0D6PD64</accession>
<dbReference type="PIRSF" id="PIRSF010372">
    <property type="entry name" value="PaiB"/>
    <property type="match status" value="1"/>
</dbReference>
<dbReference type="Gene3D" id="2.30.110.10">
    <property type="entry name" value="Electron Transport, Fmn-binding Protein, Chain A"/>
    <property type="match status" value="1"/>
</dbReference>
<dbReference type="PANTHER" id="PTHR35802">
    <property type="entry name" value="PROTEASE SYNTHASE AND SPORULATION PROTEIN PAI 2"/>
    <property type="match status" value="1"/>
</dbReference>
<dbReference type="SUPFAM" id="SSF50475">
    <property type="entry name" value="FMN-binding split barrel"/>
    <property type="match status" value="1"/>
</dbReference>
<protein>
    <submittedName>
        <fullName evidence="1">Transcriptional negative regulator</fullName>
    </submittedName>
</protein>
<sequence>MYNPPAFAETRDEALHAIMCASSLPVLVSPARGGGLLATHLPLLFQAPDRLVGHVAKGNFHWRDFDPAQDSLAVFTAAEGYVSPSWYPAKEEHGRVVPTWNYSVVHATGRLSIVEAPEPLLEIVTALTNRHEQGRAHPWAVSDAPDDYIAAQLKGIVGLVLTITKLEGKAKLSQNRSQADQDGVIAGAARVNPALADSMKRRR</sequence>
<evidence type="ECO:0000313" key="1">
    <source>
        <dbReference type="EMBL" id="GAN78814.1"/>
    </source>
</evidence>
<comment type="caution">
    <text evidence="1">The sequence shown here is derived from an EMBL/GenBank/DDBJ whole genome shotgun (WGS) entry which is preliminary data.</text>
</comment>
<dbReference type="Proteomes" id="UP000032668">
    <property type="component" value="Unassembled WGS sequence"/>
</dbReference>
<dbReference type="OrthoDB" id="9794948at2"/>
<gene>
    <name evidence="1" type="ORF">Aam_009_017</name>
</gene>